<evidence type="ECO:0000313" key="2">
    <source>
        <dbReference type="Proteomes" id="UP001652503"/>
    </source>
</evidence>
<dbReference type="InterPro" id="IPR011200">
    <property type="entry name" value="UCP012608"/>
</dbReference>
<proteinExistence type="predicted"/>
<gene>
    <name evidence="1" type="ORF">OE647_02625</name>
</gene>
<protein>
    <submittedName>
        <fullName evidence="1">DUF2332 family protein</fullName>
    </submittedName>
</protein>
<dbReference type="PIRSF" id="PIRSF012608">
    <property type="entry name" value="UCP012608"/>
    <property type="match status" value="1"/>
</dbReference>
<dbReference type="EMBL" id="JAOWLA010000002">
    <property type="protein sequence ID" value="MCV2863629.1"/>
    <property type="molecule type" value="Genomic_DNA"/>
</dbReference>
<reference evidence="1 2" key="1">
    <citation type="submission" date="2022-10" db="EMBL/GenBank/DDBJ databases">
        <title>Defluviimonas sp. nov., isolated from ocean surface water.</title>
        <authorList>
            <person name="He W."/>
            <person name="Wang L."/>
            <person name="Zhang D.-F."/>
        </authorList>
    </citation>
    <scope>NUCLEOTIDE SEQUENCE [LARGE SCALE GENOMIC DNA]</scope>
    <source>
        <strain evidence="1 2">WL0075</strain>
    </source>
</reference>
<name>A0ABT2YXN6_9RHOB</name>
<keyword evidence="2" id="KW-1185">Reference proteome</keyword>
<sequence>MSSRLRDAFREQGESCAALGSPFMARLMTLLGARLQPGTPLSDRLFAWPGDVGPRGASVPLRLAGALHALRLSGHGELTAVYPPATVDDETLWRAIERALATEAQTIGRFIDSPPQTNEVRRAAVLVALAHWLAARAPLPIRLLELGASAGLNLSFDRFGVELGGHRRGAEAPALILRPDWRGTLPPASPFTVVARQGVDLAPIDIGQAGDRLRLRAYLWPDQTERLALTDAAISVAGPPPARGDAIDWLSGRLAPARGTLLLVYSTVAWQYFPVPSQSRGRALIEAAGAAATADAPLAWFGMEADDATPGAGLALRLWPGDLRIDLGRADFHGRWVDWRAPEVSWP</sequence>
<accession>A0ABT2YXN6</accession>
<comment type="caution">
    <text evidence="1">The sequence shown here is derived from an EMBL/GenBank/DDBJ whole genome shotgun (WGS) entry which is preliminary data.</text>
</comment>
<evidence type="ECO:0000313" key="1">
    <source>
        <dbReference type="EMBL" id="MCV2863629.1"/>
    </source>
</evidence>
<dbReference type="Pfam" id="PF10094">
    <property type="entry name" value="DUF2332"/>
    <property type="match status" value="1"/>
</dbReference>
<dbReference type="RefSeq" id="WP_263720089.1">
    <property type="nucleotide sequence ID" value="NZ_JAOWLA010000002.1"/>
</dbReference>
<organism evidence="1 2">
    <name type="scientific">Albidovulum sediminicola</name>
    <dbReference type="NCBI Taxonomy" id="2984331"/>
    <lineage>
        <taxon>Bacteria</taxon>
        <taxon>Pseudomonadati</taxon>
        <taxon>Pseudomonadota</taxon>
        <taxon>Alphaproteobacteria</taxon>
        <taxon>Rhodobacterales</taxon>
        <taxon>Paracoccaceae</taxon>
        <taxon>Albidovulum</taxon>
    </lineage>
</organism>
<dbReference type="Proteomes" id="UP001652503">
    <property type="component" value="Unassembled WGS sequence"/>
</dbReference>